<protein>
    <recommendedName>
        <fullName evidence="1">HIT domain-containing protein</fullName>
    </recommendedName>
</protein>
<accession>A0A644XF92</accession>
<dbReference type="Pfam" id="PF01230">
    <property type="entry name" value="HIT"/>
    <property type="match status" value="1"/>
</dbReference>
<comment type="caution">
    <text evidence="2">The sequence shown here is derived from an EMBL/GenBank/DDBJ whole genome shotgun (WGS) entry which is preliminary data.</text>
</comment>
<dbReference type="GO" id="GO:0009150">
    <property type="term" value="P:purine ribonucleotide metabolic process"/>
    <property type="evidence" value="ECO:0007669"/>
    <property type="project" value="TreeGrafter"/>
</dbReference>
<evidence type="ECO:0000313" key="2">
    <source>
        <dbReference type="EMBL" id="MPM14587.1"/>
    </source>
</evidence>
<dbReference type="InterPro" id="IPR011146">
    <property type="entry name" value="HIT-like"/>
</dbReference>
<dbReference type="PRINTS" id="PR00332">
    <property type="entry name" value="HISTRIAD"/>
</dbReference>
<dbReference type="InterPro" id="IPR001310">
    <property type="entry name" value="Histidine_triad_HIT"/>
</dbReference>
<dbReference type="GO" id="GO:0047627">
    <property type="term" value="F:adenylylsulfatase activity"/>
    <property type="evidence" value="ECO:0007669"/>
    <property type="project" value="TreeGrafter"/>
</dbReference>
<organism evidence="2">
    <name type="scientific">bioreactor metagenome</name>
    <dbReference type="NCBI Taxonomy" id="1076179"/>
    <lineage>
        <taxon>unclassified sequences</taxon>
        <taxon>metagenomes</taxon>
        <taxon>ecological metagenomes</taxon>
    </lineage>
</organism>
<dbReference type="PROSITE" id="PS51084">
    <property type="entry name" value="HIT_2"/>
    <property type="match status" value="1"/>
</dbReference>
<dbReference type="AlphaFoldDB" id="A0A644XF92"/>
<dbReference type="PROSITE" id="PS00892">
    <property type="entry name" value="HIT_1"/>
    <property type="match status" value="1"/>
</dbReference>
<dbReference type="PANTHER" id="PTHR47670:SF1">
    <property type="entry name" value="ADENYLYLSULFATASE HINT3"/>
    <property type="match status" value="1"/>
</dbReference>
<name>A0A644XF92_9ZZZZ</name>
<gene>
    <name evidence="2" type="ORF">SDC9_60951</name>
</gene>
<dbReference type="InterPro" id="IPR036265">
    <property type="entry name" value="HIT-like_sf"/>
</dbReference>
<dbReference type="EMBL" id="VSSQ01002304">
    <property type="protein sequence ID" value="MPM14587.1"/>
    <property type="molecule type" value="Genomic_DNA"/>
</dbReference>
<reference evidence="2" key="1">
    <citation type="submission" date="2019-08" db="EMBL/GenBank/DDBJ databases">
        <authorList>
            <person name="Kucharzyk K."/>
            <person name="Murdoch R.W."/>
            <person name="Higgins S."/>
            <person name="Loffler F."/>
        </authorList>
    </citation>
    <scope>NUCLEOTIDE SEQUENCE</scope>
</reference>
<proteinExistence type="predicted"/>
<evidence type="ECO:0000259" key="1">
    <source>
        <dbReference type="PROSITE" id="PS51084"/>
    </source>
</evidence>
<dbReference type="Gene3D" id="3.30.428.10">
    <property type="entry name" value="HIT-like"/>
    <property type="match status" value="1"/>
</dbReference>
<feature type="domain" description="HIT" evidence="1">
    <location>
        <begin position="4"/>
        <end position="111"/>
    </location>
</feature>
<dbReference type="PANTHER" id="PTHR47670">
    <property type="entry name" value="ADENYLYLSULFATASE HINT3"/>
    <property type="match status" value="1"/>
</dbReference>
<dbReference type="GO" id="GO:0006790">
    <property type="term" value="P:sulfur compound metabolic process"/>
    <property type="evidence" value="ECO:0007669"/>
    <property type="project" value="TreeGrafter"/>
</dbReference>
<sequence>METIFTKILEGKIPSVRLHEDELCFVILDINPVNKGHLLIITKESYPLLSDCPDSTLSHLMHVAKRADAKLREVLHCDATNLIINNGKASGQEVPHLHLHVIPRWESDKKNIHLQKETYTDGEMAEYGKTLEF</sequence>
<dbReference type="SUPFAM" id="SSF54197">
    <property type="entry name" value="HIT-like"/>
    <property type="match status" value="1"/>
</dbReference>
<dbReference type="InterPro" id="IPR019808">
    <property type="entry name" value="Histidine_triad_CS"/>
</dbReference>